<evidence type="ECO:0000256" key="1">
    <source>
        <dbReference type="SAM" id="MobiDB-lite"/>
    </source>
</evidence>
<accession>A0A511DJE5</accession>
<feature type="region of interest" description="Disordered" evidence="1">
    <location>
        <begin position="1"/>
        <end position="25"/>
    </location>
</feature>
<sequence>MGNPEDTRGIAAGGEHIPINSRPGTGETVELGCRCPVLVNGPATPSAELLVAPDCGMHAVV</sequence>
<proteinExistence type="predicted"/>
<evidence type="ECO:0000313" key="2">
    <source>
        <dbReference type="EMBL" id="GEL24930.1"/>
    </source>
</evidence>
<organism evidence="2 3">
    <name type="scientific">Pseudonocardia sulfidoxydans NBRC 16205</name>
    <dbReference type="NCBI Taxonomy" id="1223511"/>
    <lineage>
        <taxon>Bacteria</taxon>
        <taxon>Bacillati</taxon>
        <taxon>Actinomycetota</taxon>
        <taxon>Actinomycetes</taxon>
        <taxon>Pseudonocardiales</taxon>
        <taxon>Pseudonocardiaceae</taxon>
        <taxon>Pseudonocardia</taxon>
    </lineage>
</organism>
<dbReference type="EMBL" id="BJVJ01000042">
    <property type="protein sequence ID" value="GEL24930.1"/>
    <property type="molecule type" value="Genomic_DNA"/>
</dbReference>
<dbReference type="OrthoDB" id="3577488at2"/>
<gene>
    <name evidence="2" type="ORF">PSU4_38840</name>
</gene>
<comment type="caution">
    <text evidence="2">The sequence shown here is derived from an EMBL/GenBank/DDBJ whole genome shotgun (WGS) entry which is preliminary data.</text>
</comment>
<dbReference type="AlphaFoldDB" id="A0A511DJE5"/>
<name>A0A511DJE5_9PSEU</name>
<reference evidence="2 3" key="1">
    <citation type="submission" date="2019-07" db="EMBL/GenBank/DDBJ databases">
        <title>Whole genome shotgun sequence of Pseudonocardia sulfidoxydans NBRC 16205.</title>
        <authorList>
            <person name="Hosoyama A."/>
            <person name="Uohara A."/>
            <person name="Ohji S."/>
            <person name="Ichikawa N."/>
        </authorList>
    </citation>
    <scope>NUCLEOTIDE SEQUENCE [LARGE SCALE GENOMIC DNA]</scope>
    <source>
        <strain evidence="2 3">NBRC 16205</strain>
    </source>
</reference>
<dbReference type="RefSeq" id="WP_147110280.1">
    <property type="nucleotide sequence ID" value="NZ_BJVJ01000042.1"/>
</dbReference>
<evidence type="ECO:0000313" key="3">
    <source>
        <dbReference type="Proteomes" id="UP000321685"/>
    </source>
</evidence>
<protein>
    <submittedName>
        <fullName evidence="2">Uncharacterized protein</fullName>
    </submittedName>
</protein>
<keyword evidence="3" id="KW-1185">Reference proteome</keyword>
<dbReference type="Proteomes" id="UP000321685">
    <property type="component" value="Unassembled WGS sequence"/>
</dbReference>